<dbReference type="GO" id="GO:0030154">
    <property type="term" value="P:cell differentiation"/>
    <property type="evidence" value="ECO:0007669"/>
    <property type="project" value="TreeGrafter"/>
</dbReference>
<protein>
    <submittedName>
        <fullName evidence="9">Shaggy-related protein kinase epsilon</fullName>
    </submittedName>
</protein>
<reference evidence="9" key="1">
    <citation type="submission" date="2020-09" db="EMBL/GenBank/DDBJ databases">
        <title>Genome-Enabled Discovery of Anthraquinone Biosynthesis in Senna tora.</title>
        <authorList>
            <person name="Kang S.-H."/>
            <person name="Pandey R.P."/>
            <person name="Lee C.-M."/>
            <person name="Sim J.-S."/>
            <person name="Jeong J.-T."/>
            <person name="Choi B.-S."/>
            <person name="Jung M."/>
            <person name="Ginzburg D."/>
            <person name="Zhao K."/>
            <person name="Won S.Y."/>
            <person name="Oh T.-J."/>
            <person name="Yu Y."/>
            <person name="Kim N.-H."/>
            <person name="Lee O.R."/>
            <person name="Lee T.-H."/>
            <person name="Bashyal P."/>
            <person name="Kim T.-S."/>
            <person name="Lee W.-H."/>
            <person name="Kawkins C."/>
            <person name="Kim C.-K."/>
            <person name="Kim J.S."/>
            <person name="Ahn B.O."/>
            <person name="Rhee S.Y."/>
            <person name="Sohng J.K."/>
        </authorList>
    </citation>
    <scope>NUCLEOTIDE SEQUENCE</scope>
    <source>
        <tissue evidence="9">Leaf</tissue>
    </source>
</reference>
<dbReference type="Gene3D" id="1.10.510.10">
    <property type="entry name" value="Transferase(Phosphotransferase) domain 1"/>
    <property type="match status" value="1"/>
</dbReference>
<dbReference type="EMBL" id="JAAIUW010000013">
    <property type="protein sequence ID" value="KAF7802381.1"/>
    <property type="molecule type" value="Genomic_DNA"/>
</dbReference>
<keyword evidence="10" id="KW-1185">Reference proteome</keyword>
<sequence length="120" mass="13644">MLNTKWYEGSRILSLFIFCNSPLYYELMSFHFYPMVARLPIWSVGCVLAELLLGQPLFPGESGVDQLVEIIKVIENGDAVKTFYVYLVTLAHKVMESFSVIELTLRLLCAETHGTHLCLP</sequence>
<evidence type="ECO:0000256" key="4">
    <source>
        <dbReference type="ARBA" id="ARBA00022741"/>
    </source>
</evidence>
<keyword evidence="7" id="KW-1133">Transmembrane helix</keyword>
<evidence type="ECO:0000313" key="9">
    <source>
        <dbReference type="EMBL" id="KAF7802381.1"/>
    </source>
</evidence>
<dbReference type="GO" id="GO:0005634">
    <property type="term" value="C:nucleus"/>
    <property type="evidence" value="ECO:0007669"/>
    <property type="project" value="TreeGrafter"/>
</dbReference>
<keyword evidence="2" id="KW-0723">Serine/threonine-protein kinase</keyword>
<organism evidence="9 10">
    <name type="scientific">Senna tora</name>
    <dbReference type="NCBI Taxonomy" id="362788"/>
    <lineage>
        <taxon>Eukaryota</taxon>
        <taxon>Viridiplantae</taxon>
        <taxon>Streptophyta</taxon>
        <taxon>Embryophyta</taxon>
        <taxon>Tracheophyta</taxon>
        <taxon>Spermatophyta</taxon>
        <taxon>Magnoliopsida</taxon>
        <taxon>eudicotyledons</taxon>
        <taxon>Gunneridae</taxon>
        <taxon>Pentapetalae</taxon>
        <taxon>rosids</taxon>
        <taxon>fabids</taxon>
        <taxon>Fabales</taxon>
        <taxon>Fabaceae</taxon>
        <taxon>Caesalpinioideae</taxon>
        <taxon>Cassia clade</taxon>
        <taxon>Senna</taxon>
    </lineage>
</organism>
<dbReference type="OrthoDB" id="272141at2759"/>
<dbReference type="GO" id="GO:0005524">
    <property type="term" value="F:ATP binding"/>
    <property type="evidence" value="ECO:0007669"/>
    <property type="project" value="UniProtKB-KW"/>
</dbReference>
<keyword evidence="3" id="KW-0808">Transferase</keyword>
<keyword evidence="7" id="KW-0812">Transmembrane</keyword>
<keyword evidence="7" id="KW-0472">Membrane</keyword>
<dbReference type="InterPro" id="IPR050591">
    <property type="entry name" value="GSK-3"/>
</dbReference>
<name>A0A834SF58_9FABA</name>
<keyword evidence="6" id="KW-0067">ATP-binding</keyword>
<evidence type="ECO:0000259" key="8">
    <source>
        <dbReference type="PROSITE" id="PS50011"/>
    </source>
</evidence>
<dbReference type="GO" id="GO:0007165">
    <property type="term" value="P:signal transduction"/>
    <property type="evidence" value="ECO:0007669"/>
    <property type="project" value="TreeGrafter"/>
</dbReference>
<dbReference type="PROSITE" id="PS50011">
    <property type="entry name" value="PROTEIN_KINASE_DOM"/>
    <property type="match status" value="1"/>
</dbReference>
<feature type="transmembrane region" description="Helical" evidence="7">
    <location>
        <begin position="12"/>
        <end position="33"/>
    </location>
</feature>
<evidence type="ECO:0000256" key="5">
    <source>
        <dbReference type="ARBA" id="ARBA00022777"/>
    </source>
</evidence>
<dbReference type="Proteomes" id="UP000634136">
    <property type="component" value="Unassembled WGS sequence"/>
</dbReference>
<keyword evidence="4" id="KW-0547">Nucleotide-binding</keyword>
<dbReference type="GO" id="GO:0004674">
    <property type="term" value="F:protein serine/threonine kinase activity"/>
    <property type="evidence" value="ECO:0007669"/>
    <property type="project" value="UniProtKB-KW"/>
</dbReference>
<comment type="similarity">
    <text evidence="1">Belongs to the protein kinase superfamily. CMGC Ser/Thr protein kinase family. GSK-3 subfamily.</text>
</comment>
<dbReference type="GO" id="GO:0005737">
    <property type="term" value="C:cytoplasm"/>
    <property type="evidence" value="ECO:0007669"/>
    <property type="project" value="TreeGrafter"/>
</dbReference>
<dbReference type="SUPFAM" id="SSF56112">
    <property type="entry name" value="Protein kinase-like (PK-like)"/>
    <property type="match status" value="1"/>
</dbReference>
<evidence type="ECO:0000256" key="3">
    <source>
        <dbReference type="ARBA" id="ARBA00022679"/>
    </source>
</evidence>
<accession>A0A834SF58</accession>
<comment type="caution">
    <text evidence="9">The sequence shown here is derived from an EMBL/GenBank/DDBJ whole genome shotgun (WGS) entry which is preliminary data.</text>
</comment>
<gene>
    <name evidence="9" type="ORF">G2W53_041492</name>
</gene>
<dbReference type="AlphaFoldDB" id="A0A834SF58"/>
<evidence type="ECO:0000256" key="2">
    <source>
        <dbReference type="ARBA" id="ARBA00022527"/>
    </source>
</evidence>
<evidence type="ECO:0000313" key="10">
    <source>
        <dbReference type="Proteomes" id="UP000634136"/>
    </source>
</evidence>
<dbReference type="PANTHER" id="PTHR24057">
    <property type="entry name" value="GLYCOGEN SYNTHASE KINASE-3 ALPHA"/>
    <property type="match status" value="1"/>
</dbReference>
<proteinExistence type="inferred from homology"/>
<dbReference type="PANTHER" id="PTHR24057:SF36">
    <property type="entry name" value="SHAGGY-RELATED PROTEIN KINASE EPSILON"/>
    <property type="match status" value="1"/>
</dbReference>
<evidence type="ECO:0000256" key="7">
    <source>
        <dbReference type="SAM" id="Phobius"/>
    </source>
</evidence>
<dbReference type="InterPro" id="IPR011009">
    <property type="entry name" value="Kinase-like_dom_sf"/>
</dbReference>
<keyword evidence="5 9" id="KW-0418">Kinase</keyword>
<dbReference type="InterPro" id="IPR000719">
    <property type="entry name" value="Prot_kinase_dom"/>
</dbReference>
<evidence type="ECO:0000256" key="6">
    <source>
        <dbReference type="ARBA" id="ARBA00022840"/>
    </source>
</evidence>
<evidence type="ECO:0000256" key="1">
    <source>
        <dbReference type="ARBA" id="ARBA00005527"/>
    </source>
</evidence>
<feature type="domain" description="Protein kinase" evidence="8">
    <location>
        <begin position="1"/>
        <end position="120"/>
    </location>
</feature>